<dbReference type="PANTHER" id="PTHR13800">
    <property type="entry name" value="TRANSIENT RECEPTOR POTENTIAL CATION CHANNEL, SUBFAMILY M, MEMBER 6"/>
    <property type="match status" value="1"/>
</dbReference>
<keyword evidence="2 6" id="KW-0812">Transmembrane</keyword>
<accession>A0A2T7PUN0</accession>
<feature type="transmembrane region" description="Helical" evidence="6">
    <location>
        <begin position="783"/>
        <end position="804"/>
    </location>
</feature>
<feature type="compositionally biased region" description="Polar residues" evidence="5">
    <location>
        <begin position="161"/>
        <end position="175"/>
    </location>
</feature>
<dbReference type="Proteomes" id="UP000245119">
    <property type="component" value="Linkage Group LG2"/>
</dbReference>
<keyword evidence="3 6" id="KW-1133">Transmembrane helix</keyword>
<name>A0A2T7PUN0_POMCA</name>
<comment type="subcellular location">
    <subcellularLocation>
        <location evidence="1">Membrane</location>
        <topology evidence="1">Multi-pass membrane protein</topology>
    </subcellularLocation>
</comment>
<dbReference type="InterPro" id="IPR050927">
    <property type="entry name" value="TRPM"/>
</dbReference>
<dbReference type="AlphaFoldDB" id="A0A2T7PUN0"/>
<reference evidence="8 9" key="1">
    <citation type="submission" date="2018-04" db="EMBL/GenBank/DDBJ databases">
        <title>The genome of golden apple snail Pomacea canaliculata provides insight into stress tolerance and invasive adaptation.</title>
        <authorList>
            <person name="Liu C."/>
            <person name="Liu B."/>
            <person name="Ren Y."/>
            <person name="Zhang Y."/>
            <person name="Wang H."/>
            <person name="Li S."/>
            <person name="Jiang F."/>
            <person name="Yin L."/>
            <person name="Zhang G."/>
            <person name="Qian W."/>
            <person name="Fan W."/>
        </authorList>
    </citation>
    <scope>NUCLEOTIDE SEQUENCE [LARGE SCALE GENOMIC DNA]</scope>
    <source>
        <strain evidence="8">SZHN2017</strain>
        <tissue evidence="8">Muscle</tissue>
    </source>
</reference>
<feature type="transmembrane region" description="Helical" evidence="6">
    <location>
        <begin position="895"/>
        <end position="918"/>
    </location>
</feature>
<feature type="compositionally biased region" description="Basic and acidic residues" evidence="5">
    <location>
        <begin position="130"/>
        <end position="146"/>
    </location>
</feature>
<evidence type="ECO:0000313" key="8">
    <source>
        <dbReference type="EMBL" id="PVD37118.1"/>
    </source>
</evidence>
<organism evidence="8 9">
    <name type="scientific">Pomacea canaliculata</name>
    <name type="common">Golden apple snail</name>
    <dbReference type="NCBI Taxonomy" id="400727"/>
    <lineage>
        <taxon>Eukaryota</taxon>
        <taxon>Metazoa</taxon>
        <taxon>Spiralia</taxon>
        <taxon>Lophotrochozoa</taxon>
        <taxon>Mollusca</taxon>
        <taxon>Gastropoda</taxon>
        <taxon>Caenogastropoda</taxon>
        <taxon>Architaenioglossa</taxon>
        <taxon>Ampullarioidea</taxon>
        <taxon>Ampullariidae</taxon>
        <taxon>Pomacea</taxon>
    </lineage>
</organism>
<keyword evidence="4 6" id="KW-0472">Membrane</keyword>
<dbReference type="PANTHER" id="PTHR13800:SF12">
    <property type="entry name" value="TRANSIENT RECEPTOR POTENTIAL CATION CHANNEL SUBFAMILY M MEMBER-LIKE 2"/>
    <property type="match status" value="1"/>
</dbReference>
<evidence type="ECO:0000256" key="6">
    <source>
        <dbReference type="SAM" id="Phobius"/>
    </source>
</evidence>
<dbReference type="InterPro" id="IPR057366">
    <property type="entry name" value="TRPM-like"/>
</dbReference>
<proteinExistence type="predicted"/>
<evidence type="ECO:0000256" key="2">
    <source>
        <dbReference type="ARBA" id="ARBA00022692"/>
    </source>
</evidence>
<gene>
    <name evidence="8" type="ORF">C0Q70_04113</name>
</gene>
<evidence type="ECO:0000256" key="4">
    <source>
        <dbReference type="ARBA" id="ARBA00023136"/>
    </source>
</evidence>
<feature type="compositionally biased region" description="Basic and acidic residues" evidence="5">
    <location>
        <begin position="192"/>
        <end position="218"/>
    </location>
</feature>
<feature type="region of interest" description="Disordered" evidence="5">
    <location>
        <begin position="128"/>
        <end position="226"/>
    </location>
</feature>
<dbReference type="OrthoDB" id="6240031at2759"/>
<feature type="transmembrane region" description="Helical" evidence="6">
    <location>
        <begin position="743"/>
        <end position="763"/>
    </location>
</feature>
<protein>
    <recommendedName>
        <fullName evidence="7">TRPM-like domain-containing protein</fullName>
    </recommendedName>
</protein>
<evidence type="ECO:0000256" key="1">
    <source>
        <dbReference type="ARBA" id="ARBA00004141"/>
    </source>
</evidence>
<feature type="transmembrane region" description="Helical" evidence="6">
    <location>
        <begin position="651"/>
        <end position="669"/>
    </location>
</feature>
<sequence length="1045" mass="119162">MSASLTSRGAALDQPRCLEFLGLRTEDNSEPCLELAKFHPRVCCGYIRERTQARNGQQANEEDKKQTLTTVVFRLPKSASAAKAHPTAAVTWQSVPNSLCGDCKQETNPENSSTAEEVLDLESLQVWKEQSTENKAETSDKQDKQTKVGSKKGPSKRSQESRGTAAQQDTTGHSRIQQDTKAKDGGGQGTQLKDDKPSPEQATTDKSHGKFETHEKNGSSKQPGCIRCLLTESPTSQTSTTPTSRGRKQPLLILYLLGEAKNFCDGNRRRRKAFERNFMSCLLDTNTWIFANSGFKDYLVSVREKNSFRDDKNVFFFYTDPAFQLLSIVLQKGNNETLFSELRQFSKKKEAELVFVFLNGERETFEATVPVALERSIPVIVIKGSGNFADIVSQKKQRITADENLTVFDLVNNLGSKSALRLCILEAIIKKGTTPSAVTIHKTEAFYEDDNSKHAGEQNMNDKHLKLAFACESTEKAEEMKGSQLEEATLTRLMKEALQGGKDQFVSIFLDCGVELKTFLNRETLDVLCKMRTEDQKYKMAVQYLYRIYTKSQGPGAGPLLVGIAKRKIWLGSIFVERSAGLAIKALNNCYRQDEIKTFTLLSRIQQTGYWRNVTCLEIAERARCRKFIAQEPCQTFADRIWRGLDPFSKASEFFFIGFLILYAYVMMVRIPPEDVQIPELALLVWFITLYIEELRVCWMLSKSKRKEKRVFVLSQLGFLNVTNFYLAMIGIVLWIIDSKLLALHFVICLNFISFVFRLFYYLAINSQLGPKVFMIYQMIKEIIIFSVILMIIFIAYGVVKYSLENRGHGVVNSAVVLSLPVEAFWLMLADRPDDKDDSNQDPVVVFRGLLRVVYLMFTGVLLVNLLIAAFSYLFEVIHSQKEDVRKYQKYQMIVQFYLGSPFPPPLSLFYYIITYLYRFIHCSYRTHDDKSYKENKFRKSLNEKETRSLLNWARVTTESYNDDKPKTIEERVEETMKKNFELHDDNNDDSLKKLVDAAQGLIDESHKLHESLQCSTDALRDALEELAGDFRALQHTPSSSDGKD</sequence>
<dbReference type="EMBL" id="PZQS01000002">
    <property type="protein sequence ID" value="PVD37118.1"/>
    <property type="molecule type" value="Genomic_DNA"/>
</dbReference>
<dbReference type="GO" id="GO:0030001">
    <property type="term" value="P:metal ion transport"/>
    <property type="evidence" value="ECO:0007669"/>
    <property type="project" value="TreeGrafter"/>
</dbReference>
<evidence type="ECO:0000256" key="5">
    <source>
        <dbReference type="SAM" id="MobiDB-lite"/>
    </source>
</evidence>
<feature type="domain" description="TRPM-like" evidence="7">
    <location>
        <begin position="582"/>
        <end position="631"/>
    </location>
</feature>
<evidence type="ECO:0000256" key="3">
    <source>
        <dbReference type="ARBA" id="ARBA00022989"/>
    </source>
</evidence>
<keyword evidence="9" id="KW-1185">Reference proteome</keyword>
<dbReference type="Pfam" id="PF25508">
    <property type="entry name" value="TRPM2"/>
    <property type="match status" value="2"/>
</dbReference>
<evidence type="ECO:0000313" key="9">
    <source>
        <dbReference type="Proteomes" id="UP000245119"/>
    </source>
</evidence>
<dbReference type="STRING" id="400727.A0A2T7PUN0"/>
<dbReference type="GO" id="GO:0005886">
    <property type="term" value="C:plasma membrane"/>
    <property type="evidence" value="ECO:0007669"/>
    <property type="project" value="TreeGrafter"/>
</dbReference>
<evidence type="ECO:0000259" key="7">
    <source>
        <dbReference type="Pfam" id="PF25508"/>
    </source>
</evidence>
<comment type="caution">
    <text evidence="8">The sequence shown here is derived from an EMBL/GenBank/DDBJ whole genome shotgun (WGS) entry which is preliminary data.</text>
</comment>
<feature type="transmembrane region" description="Helical" evidence="6">
    <location>
        <begin position="711"/>
        <end position="737"/>
    </location>
</feature>
<dbReference type="GO" id="GO:0005261">
    <property type="term" value="F:monoatomic cation channel activity"/>
    <property type="evidence" value="ECO:0007669"/>
    <property type="project" value="TreeGrafter"/>
</dbReference>
<feature type="domain" description="TRPM-like" evidence="7">
    <location>
        <begin position="483"/>
        <end position="529"/>
    </location>
</feature>
<feature type="transmembrane region" description="Helical" evidence="6">
    <location>
        <begin position="850"/>
        <end position="875"/>
    </location>
</feature>